<organism evidence="4 5">
    <name type="scientific">Halanaerobium saccharolyticum</name>
    <dbReference type="NCBI Taxonomy" id="43595"/>
    <lineage>
        <taxon>Bacteria</taxon>
        <taxon>Bacillati</taxon>
        <taxon>Bacillota</taxon>
        <taxon>Clostridia</taxon>
        <taxon>Halanaerobiales</taxon>
        <taxon>Halanaerobiaceae</taxon>
        <taxon>Halanaerobium</taxon>
    </lineage>
</organism>
<gene>
    <name evidence="4" type="ORF">C8C77_106124</name>
</gene>
<keyword evidence="1" id="KW-0732">Signal</keyword>
<name>A0A4R7ZCH3_9FIRM</name>
<evidence type="ECO:0000313" key="5">
    <source>
        <dbReference type="Proteomes" id="UP000294697"/>
    </source>
</evidence>
<feature type="domain" description="Glycosyl hydrolase-like 10" evidence="3">
    <location>
        <begin position="122"/>
        <end position="387"/>
    </location>
</feature>
<accession>A0A4R7ZCH3</accession>
<comment type="caution">
    <text evidence="4">The sequence shown here is derived from an EMBL/GenBank/DDBJ whole genome shotgun (WGS) entry which is preliminary data.</text>
</comment>
<evidence type="ECO:0000256" key="1">
    <source>
        <dbReference type="ARBA" id="ARBA00022729"/>
    </source>
</evidence>
<dbReference type="InterPro" id="IPR003790">
    <property type="entry name" value="GHL10"/>
</dbReference>
<dbReference type="InterPro" id="IPR017853">
    <property type="entry name" value="GH"/>
</dbReference>
<dbReference type="Proteomes" id="UP000294697">
    <property type="component" value="Unassembled WGS sequence"/>
</dbReference>
<dbReference type="PANTHER" id="PTHR43405">
    <property type="entry name" value="GLYCOSYL HYDROLASE DIGH"/>
    <property type="match status" value="1"/>
</dbReference>
<dbReference type="Pfam" id="PF02638">
    <property type="entry name" value="GHL10"/>
    <property type="match status" value="1"/>
</dbReference>
<sequence>MIKKLNLFILLIFLIMFFYSISTASTAAYYQPDNYRKSLLEIRDVERSLNELNNNLLKAKSEFKIIPESDIETRLEKLNNLYQKQLQAYQNKEDQQVVDLAKKIINSSNQIKLKTIESKPAQMRGFWLDSGTYAKMGGRAGVQNFLDRAAASEFNVIFPETFYKGLSIIPDNNLFTQDPRFSSWEGDPLEILVEEAKKRNMEVHPWVWVFNENTSGKPGRILTENPDWANKNRKGEIVSYHNSSWLSPARNDVKNFLQRRYIYLVQNYDLDGINLDYIRFPEEYRGSFGYDQATVDKFKEEYNLDPFEIESGSSNFALWNKYRENLITEMVKETSEKLKEIDPELLISADVIPGREEARFRALQNWSLWLENGYLDFVLPMTYTENLFSELSSWIKEDRQLISKPLYAGISVFKLTSDQVIQQIEEINQINPNGLSLFAAAHLTEKDFQELAQGVFSTPAVLPHRDKEKSLKEIQDFILKRLKIIKESGKIENTDLIKIRSYLSRIIENKSKGELNFNSFIKNNNLNLSTEAEKVLKADFNYLQAILRLY</sequence>
<dbReference type="RefSeq" id="WP_111571930.1">
    <property type="nucleotide sequence ID" value="NZ_QLME01000007.1"/>
</dbReference>
<protein>
    <submittedName>
        <fullName evidence="4">Uncharacterized lipoprotein YddW (UPF0748 family)</fullName>
    </submittedName>
</protein>
<proteinExistence type="predicted"/>
<dbReference type="Gene3D" id="3.20.20.80">
    <property type="entry name" value="Glycosidases"/>
    <property type="match status" value="1"/>
</dbReference>
<dbReference type="OrthoDB" id="9760892at2"/>
<keyword evidence="4" id="KW-0449">Lipoprotein</keyword>
<dbReference type="PANTHER" id="PTHR43405:SF1">
    <property type="entry name" value="GLYCOSYL HYDROLASE DIGH"/>
    <property type="match status" value="1"/>
</dbReference>
<dbReference type="InterPro" id="IPR052177">
    <property type="entry name" value="Divisome_Glycosyl_Hydrolase"/>
</dbReference>
<dbReference type="AlphaFoldDB" id="A0A4R7ZCH3"/>
<evidence type="ECO:0000256" key="2">
    <source>
        <dbReference type="SAM" id="Coils"/>
    </source>
</evidence>
<evidence type="ECO:0000259" key="3">
    <source>
        <dbReference type="Pfam" id="PF02638"/>
    </source>
</evidence>
<feature type="coiled-coil region" evidence="2">
    <location>
        <begin position="35"/>
        <end position="95"/>
    </location>
</feature>
<dbReference type="EMBL" id="SODA01000006">
    <property type="protein sequence ID" value="TDW06276.1"/>
    <property type="molecule type" value="Genomic_DNA"/>
</dbReference>
<evidence type="ECO:0000313" key="4">
    <source>
        <dbReference type="EMBL" id="TDW06276.1"/>
    </source>
</evidence>
<dbReference type="SUPFAM" id="SSF51445">
    <property type="entry name" value="(Trans)glycosidases"/>
    <property type="match status" value="1"/>
</dbReference>
<reference evidence="4 5" key="1">
    <citation type="submission" date="2019-03" db="EMBL/GenBank/DDBJ databases">
        <title>Subsurface microbial communities from deep shales in Ohio and West Virginia, USA.</title>
        <authorList>
            <person name="Wrighton K."/>
        </authorList>
    </citation>
    <scope>NUCLEOTIDE SEQUENCE [LARGE SCALE GENOMIC DNA]</scope>
    <source>
        <strain evidence="4 5">MSL9.2</strain>
    </source>
</reference>
<keyword evidence="2" id="KW-0175">Coiled coil</keyword>